<reference evidence="1 2" key="1">
    <citation type="journal article" date="2011" name="Genome Biol.">
        <title>Comparative genome sequence analysis underscores mycoparasitism as the ancestral life style of Trichoderma.</title>
        <authorList>
            <person name="Kubicek C.P."/>
            <person name="Herrera-Estrella A."/>
            <person name="Seidl-Seiboth V."/>
            <person name="Martinez D.A."/>
            <person name="Druzhinina I.S."/>
            <person name="Thon M."/>
            <person name="Zeilinger S."/>
            <person name="Casas-Flores S."/>
            <person name="Horwitz B.A."/>
            <person name="Mukherjee P.K."/>
            <person name="Mukherjee M."/>
            <person name="Kredics L."/>
            <person name="Alcaraz L.D."/>
            <person name="Aerts A."/>
            <person name="Antal Z."/>
            <person name="Atanasova L."/>
            <person name="Cervantes-Badillo M.G."/>
            <person name="Challacombe J."/>
            <person name="Chertkov O."/>
            <person name="McCluskey K."/>
            <person name="Coulpier F."/>
            <person name="Deshpande N."/>
            <person name="von Doehren H."/>
            <person name="Ebbole D.J."/>
            <person name="Esquivel-Naranjo E.U."/>
            <person name="Fekete E."/>
            <person name="Flipphi M."/>
            <person name="Glaser F."/>
            <person name="Gomez-Rodriguez E.Y."/>
            <person name="Gruber S."/>
            <person name="Han C."/>
            <person name="Henrissat B."/>
            <person name="Hermosa R."/>
            <person name="Hernandez-Onate M."/>
            <person name="Karaffa L."/>
            <person name="Kosti I."/>
            <person name="Le Crom S."/>
            <person name="Lindquist E."/>
            <person name="Lucas S."/>
            <person name="Luebeck M."/>
            <person name="Luebeck P.S."/>
            <person name="Margeot A."/>
            <person name="Metz B."/>
            <person name="Misra M."/>
            <person name="Nevalainen H."/>
            <person name="Omann M."/>
            <person name="Packer N."/>
            <person name="Perrone G."/>
            <person name="Uresti-Rivera E.E."/>
            <person name="Salamov A."/>
            <person name="Schmoll M."/>
            <person name="Seiboth B."/>
            <person name="Shapiro H."/>
            <person name="Sukno S."/>
            <person name="Tamayo-Ramos J.A."/>
            <person name="Tisch D."/>
            <person name="Wiest A."/>
            <person name="Wilkinson H.H."/>
            <person name="Zhang M."/>
            <person name="Coutinho P.M."/>
            <person name="Kenerley C.M."/>
            <person name="Monte E."/>
            <person name="Baker S.E."/>
            <person name="Grigoriev I.V."/>
        </authorList>
    </citation>
    <scope>NUCLEOTIDE SEQUENCE [LARGE SCALE GENOMIC DNA]</scope>
    <source>
        <strain evidence="2">Gv29-8 / FGSC 10586</strain>
    </source>
</reference>
<protein>
    <submittedName>
        <fullName evidence="1">Uncharacterized protein</fullName>
    </submittedName>
</protein>
<dbReference type="GeneID" id="25796072"/>
<gene>
    <name evidence="1" type="ORF">TRIVIDRAFT_60366</name>
</gene>
<organism evidence="1 2">
    <name type="scientific">Hypocrea virens (strain Gv29-8 / FGSC 10586)</name>
    <name type="common">Gliocladium virens</name>
    <name type="synonym">Trichoderma virens</name>
    <dbReference type="NCBI Taxonomy" id="413071"/>
    <lineage>
        <taxon>Eukaryota</taxon>
        <taxon>Fungi</taxon>
        <taxon>Dikarya</taxon>
        <taxon>Ascomycota</taxon>
        <taxon>Pezizomycotina</taxon>
        <taxon>Sordariomycetes</taxon>
        <taxon>Hypocreomycetidae</taxon>
        <taxon>Hypocreales</taxon>
        <taxon>Hypocreaceae</taxon>
        <taxon>Trichoderma</taxon>
    </lineage>
</organism>
<dbReference type="RefSeq" id="XP_013957011.1">
    <property type="nucleotide sequence ID" value="XM_014101536.1"/>
</dbReference>
<sequence>MEIAGSQRRECASYHTCLSREWHCVSRPVKESQDQHERFFCHLLRLATICKPEARLALVSCSFPFPRGYTQLGLAVGVTMSQHYAVHEIQHGLFTRSFTGAASHAGRLIAPNKIAGAYNHVVHLVYLFSNTSGDF</sequence>
<dbReference type="Proteomes" id="UP000007115">
    <property type="component" value="Unassembled WGS sequence"/>
</dbReference>
<evidence type="ECO:0000313" key="1">
    <source>
        <dbReference type="EMBL" id="EHK22800.1"/>
    </source>
</evidence>
<dbReference type="InParanoid" id="G9MRT1"/>
<dbReference type="AlphaFoldDB" id="G9MRT1"/>
<dbReference type="VEuPathDB" id="FungiDB:TRIVIDRAFT_60366"/>
<comment type="caution">
    <text evidence="1">The sequence shown here is derived from an EMBL/GenBank/DDBJ whole genome shotgun (WGS) entry which is preliminary data.</text>
</comment>
<dbReference type="EMBL" id="ABDF02000006">
    <property type="protein sequence ID" value="EHK22800.1"/>
    <property type="molecule type" value="Genomic_DNA"/>
</dbReference>
<name>G9MRT1_HYPVG</name>
<accession>G9MRT1</accession>
<keyword evidence="2" id="KW-1185">Reference proteome</keyword>
<proteinExistence type="predicted"/>
<dbReference type="HOGENOM" id="CLU_1886049_0_0_1"/>
<evidence type="ECO:0000313" key="2">
    <source>
        <dbReference type="Proteomes" id="UP000007115"/>
    </source>
</evidence>